<evidence type="ECO:0000256" key="2">
    <source>
        <dbReference type="ARBA" id="ARBA00008779"/>
    </source>
</evidence>
<dbReference type="SUPFAM" id="SSF53649">
    <property type="entry name" value="Alkaline phosphatase-like"/>
    <property type="match status" value="1"/>
</dbReference>
<feature type="chain" id="PRO_5028886586" evidence="8">
    <location>
        <begin position="22"/>
        <end position="465"/>
    </location>
</feature>
<evidence type="ECO:0000313" key="10">
    <source>
        <dbReference type="EMBL" id="VGO16460.1"/>
    </source>
</evidence>
<dbReference type="GO" id="GO:0046872">
    <property type="term" value="F:metal ion binding"/>
    <property type="evidence" value="ECO:0007669"/>
    <property type="project" value="UniProtKB-KW"/>
</dbReference>
<evidence type="ECO:0000256" key="3">
    <source>
        <dbReference type="ARBA" id="ARBA00022723"/>
    </source>
</evidence>
<keyword evidence="5" id="KW-0378">Hydrolase</keyword>
<dbReference type="EMBL" id="CAAHFG010000003">
    <property type="protein sequence ID" value="VGO16460.1"/>
    <property type="molecule type" value="Genomic_DNA"/>
</dbReference>
<protein>
    <submittedName>
        <fullName evidence="10">Arylsulfatase</fullName>
    </submittedName>
</protein>
<dbReference type="PANTHER" id="PTHR42693">
    <property type="entry name" value="ARYLSULFATASE FAMILY MEMBER"/>
    <property type="match status" value="1"/>
</dbReference>
<dbReference type="PANTHER" id="PTHR42693:SF42">
    <property type="entry name" value="ARYLSULFATASE G"/>
    <property type="match status" value="1"/>
</dbReference>
<dbReference type="InterPro" id="IPR050738">
    <property type="entry name" value="Sulfatase"/>
</dbReference>
<dbReference type="AlphaFoldDB" id="A0A6C2U8R9"/>
<accession>A0A6C2U8R9</accession>
<dbReference type="InterPro" id="IPR017850">
    <property type="entry name" value="Alkaline_phosphatase_core_sf"/>
</dbReference>
<keyword evidence="6" id="KW-0106">Calcium</keyword>
<reference evidence="10 11" key="1">
    <citation type="submission" date="2019-04" db="EMBL/GenBank/DDBJ databases">
        <authorList>
            <person name="Van Vliet M D."/>
        </authorList>
    </citation>
    <scope>NUCLEOTIDE SEQUENCE [LARGE SCALE GENOMIC DNA]</scope>
    <source>
        <strain evidence="10 11">F1</strain>
    </source>
</reference>
<evidence type="ECO:0000256" key="7">
    <source>
        <dbReference type="SAM" id="MobiDB-lite"/>
    </source>
</evidence>
<comment type="cofactor">
    <cofactor evidence="1">
        <name>Ca(2+)</name>
        <dbReference type="ChEBI" id="CHEBI:29108"/>
    </cofactor>
</comment>
<evidence type="ECO:0000259" key="9">
    <source>
        <dbReference type="Pfam" id="PF00884"/>
    </source>
</evidence>
<feature type="region of interest" description="Disordered" evidence="7">
    <location>
        <begin position="148"/>
        <end position="167"/>
    </location>
</feature>
<dbReference type="Gene3D" id="3.40.720.10">
    <property type="entry name" value="Alkaline Phosphatase, subunit A"/>
    <property type="match status" value="1"/>
</dbReference>
<dbReference type="Gene3D" id="3.30.1120.10">
    <property type="match status" value="1"/>
</dbReference>
<dbReference type="Proteomes" id="UP000366872">
    <property type="component" value="Unassembled WGS sequence"/>
</dbReference>
<gene>
    <name evidence="10" type="primary">atsA_263</name>
    <name evidence="10" type="ORF">PDESU_05051</name>
</gene>
<evidence type="ECO:0000256" key="4">
    <source>
        <dbReference type="ARBA" id="ARBA00022729"/>
    </source>
</evidence>
<dbReference type="CDD" id="cd16144">
    <property type="entry name" value="ARS_like"/>
    <property type="match status" value="1"/>
</dbReference>
<dbReference type="GO" id="GO:0004065">
    <property type="term" value="F:arylsulfatase activity"/>
    <property type="evidence" value="ECO:0007669"/>
    <property type="project" value="TreeGrafter"/>
</dbReference>
<dbReference type="Pfam" id="PF00884">
    <property type="entry name" value="Sulfatase"/>
    <property type="match status" value="1"/>
</dbReference>
<keyword evidence="3" id="KW-0479">Metal-binding</keyword>
<evidence type="ECO:0000256" key="8">
    <source>
        <dbReference type="SAM" id="SignalP"/>
    </source>
</evidence>
<dbReference type="InterPro" id="IPR000917">
    <property type="entry name" value="Sulfatase_N"/>
</dbReference>
<evidence type="ECO:0000256" key="1">
    <source>
        <dbReference type="ARBA" id="ARBA00001913"/>
    </source>
</evidence>
<feature type="domain" description="Sulfatase N-terminal" evidence="9">
    <location>
        <begin position="28"/>
        <end position="344"/>
    </location>
</feature>
<feature type="compositionally biased region" description="Basic and acidic residues" evidence="7">
    <location>
        <begin position="148"/>
        <end position="161"/>
    </location>
</feature>
<name>A0A6C2U8R9_PONDE</name>
<feature type="signal peptide" evidence="8">
    <location>
        <begin position="1"/>
        <end position="21"/>
    </location>
</feature>
<comment type="similarity">
    <text evidence="2">Belongs to the sulfatase family.</text>
</comment>
<sequence length="465" mass="52071">MFKKWFILSVIVCVMSLGAEAREEAEQPNILFILIDDMGWMDLGCYGNRLHQTPHIDRLAEEGVRFTQAYAAAHICSPTRGSIMTGKFPARTHITDWIPGWKEPGKLTPPDWQMFLPAGEFTLGEMLQQAGYRTAWLGKWHLNEVPEGKRSGAKEGHEDRISTPQQDHGFDVGTQNWLLNSNKNSSDPKGVFQLTREALDFMDAAEKRPWFIGLSHYSVHSPKRFNETVRQKYIDALGAEANAAQAGYAAMVDALDESIGQLMAGLKERGLNKNTLLVFFSDNGGLEGPTSNAPLRAGKGTLYEGGTRVPLIVRWPGKVPQGKTSDAMICSIDFYPTFAAAAGVNQLKQQVDGINVLDHFLKNAPVDRDALYWHYPHYHKGKPGSSIRKGDYKLIEFFENGRLELYNLKNDPGERYDLATEQPERATELHGMLKQWRMEAGAQMMAKNPDYKVGSTKPGKKKGNR</sequence>
<organism evidence="10 11">
    <name type="scientific">Pontiella desulfatans</name>
    <dbReference type="NCBI Taxonomy" id="2750659"/>
    <lineage>
        <taxon>Bacteria</taxon>
        <taxon>Pseudomonadati</taxon>
        <taxon>Kiritimatiellota</taxon>
        <taxon>Kiritimatiellia</taxon>
        <taxon>Kiritimatiellales</taxon>
        <taxon>Pontiellaceae</taxon>
        <taxon>Pontiella</taxon>
    </lineage>
</organism>
<proteinExistence type="inferred from homology"/>
<evidence type="ECO:0000313" key="11">
    <source>
        <dbReference type="Proteomes" id="UP000366872"/>
    </source>
</evidence>
<evidence type="ECO:0000256" key="5">
    <source>
        <dbReference type="ARBA" id="ARBA00022801"/>
    </source>
</evidence>
<keyword evidence="4 8" id="KW-0732">Signal</keyword>
<evidence type="ECO:0000256" key="6">
    <source>
        <dbReference type="ARBA" id="ARBA00022837"/>
    </source>
</evidence>
<keyword evidence="11" id="KW-1185">Reference proteome</keyword>
<dbReference type="RefSeq" id="WP_136081963.1">
    <property type="nucleotide sequence ID" value="NZ_CAAHFG010000003.1"/>
</dbReference>